<keyword evidence="6" id="KW-0472">Membrane</keyword>
<evidence type="ECO:0000256" key="4">
    <source>
        <dbReference type="ARBA" id="ARBA00029447"/>
    </source>
</evidence>
<dbReference type="PANTHER" id="PTHR32089">
    <property type="entry name" value="METHYL-ACCEPTING CHEMOTAXIS PROTEIN MCPB"/>
    <property type="match status" value="1"/>
</dbReference>
<dbReference type="Proteomes" id="UP001431010">
    <property type="component" value="Chromosome"/>
</dbReference>
<evidence type="ECO:0000313" key="11">
    <source>
        <dbReference type="Proteomes" id="UP001431010"/>
    </source>
</evidence>
<keyword evidence="6" id="KW-0812">Transmembrane</keyword>
<dbReference type="RefSeq" id="WP_231317315.1">
    <property type="nucleotide sequence ID" value="NZ_CP088156.1"/>
</dbReference>
<evidence type="ECO:0000256" key="1">
    <source>
        <dbReference type="ARBA" id="ARBA00004429"/>
    </source>
</evidence>
<dbReference type="InterPro" id="IPR000727">
    <property type="entry name" value="T_SNARE_dom"/>
</dbReference>
<comment type="subcellular location">
    <subcellularLocation>
        <location evidence="1">Cell inner membrane</location>
        <topology evidence="1">Multi-pass membrane protein</topology>
    </subcellularLocation>
</comment>
<evidence type="ECO:0000256" key="6">
    <source>
        <dbReference type="SAM" id="Phobius"/>
    </source>
</evidence>
<evidence type="ECO:0000259" key="7">
    <source>
        <dbReference type="PROSITE" id="PS50111"/>
    </source>
</evidence>
<dbReference type="SUPFAM" id="SSF58104">
    <property type="entry name" value="Methyl-accepting chemotaxis protein (MCP) signaling domain"/>
    <property type="match status" value="1"/>
</dbReference>
<dbReference type="PROSITE" id="PS50111">
    <property type="entry name" value="CHEMOTAXIS_TRANSDUC_2"/>
    <property type="match status" value="1"/>
</dbReference>
<dbReference type="Gene3D" id="1.10.287.950">
    <property type="entry name" value="Methyl-accepting chemotaxis protein"/>
    <property type="match status" value="1"/>
</dbReference>
<feature type="transmembrane region" description="Helical" evidence="6">
    <location>
        <begin position="325"/>
        <end position="351"/>
    </location>
</feature>
<keyword evidence="11" id="KW-1185">Reference proteome</keyword>
<sequence length="697" mass="73840">MLNRLTISSLLKTVIVTAALAVVAIFSLNAWNSWNRLQSAHRIARVAEVSGSMFKAMNSMRSDRSTTIRVLNADQAMDGNTEKFLRSARDIYVPALNRSLELLLGVDFAESQSLIAQLDRLNKTLTAEHTEFWSEIVKPKAARRAALAKEYGETFDTLLALLDKIAGNVAASVNHQSATIDQLLMIKQMAWLMRNTAGEASLIVSNGLTAGKVSPELVLAYNKLVGGVETGWKAVQLATSGMELPPPLAAAMVSTDKAYFGPEYTGLRERLMAALQKGEKPELTPYQWSPFSVNKMTSAVALAEAALDAAREHSSAQQDAAMQSLVLQLVLLLTAVVVSGAAMAAVSGRVIRPLHRMRDAMLAVAGGDLGIDTGYTERQDEIGALANALETFKQQAREKLTIEAQERERNAATGARQRAIETYVADFEGLVRGSLEQLGQASTDMQATSAGLTNVSRQTNARAEVAEKASNDASMSVQTVASAAEELNASIADISKQASHAAGIASRAVEQARMTDGTVQGLAQSANRIGEVVGLINSIASQTNLLALNATIEAARAGETGKGFAVVASEVKTLASQTAKATDEISEQIADIQRVANDAIDAIKRIGGIIGEVNEVATAIAAAVQEQGAATQEISRSTQFAADGTKNVSDNITGVKSDADAAAAAAENVRHASETLENQSRNLGHQVTDFLGKIRAA</sequence>
<dbReference type="InterPro" id="IPR003660">
    <property type="entry name" value="HAMP_dom"/>
</dbReference>
<dbReference type="PROSITE" id="PS50885">
    <property type="entry name" value="HAMP"/>
    <property type="match status" value="1"/>
</dbReference>
<keyword evidence="2" id="KW-0997">Cell inner membrane</keyword>
<keyword evidence="2" id="KW-1003">Cell membrane</keyword>
<evidence type="ECO:0000259" key="8">
    <source>
        <dbReference type="PROSITE" id="PS50192"/>
    </source>
</evidence>
<protein>
    <submittedName>
        <fullName evidence="10">Methyl-accepting chemotaxis protein</fullName>
    </submittedName>
</protein>
<dbReference type="SMART" id="SM00304">
    <property type="entry name" value="HAMP"/>
    <property type="match status" value="1"/>
</dbReference>
<dbReference type="CDD" id="cd06225">
    <property type="entry name" value="HAMP"/>
    <property type="match status" value="1"/>
</dbReference>
<feature type="domain" description="HAMP" evidence="9">
    <location>
        <begin position="348"/>
        <end position="401"/>
    </location>
</feature>
<dbReference type="EMBL" id="CP088156">
    <property type="protein sequence ID" value="UFZ01517.1"/>
    <property type="molecule type" value="Genomic_DNA"/>
</dbReference>
<dbReference type="SMART" id="SM00283">
    <property type="entry name" value="MA"/>
    <property type="match status" value="1"/>
</dbReference>
<dbReference type="Pfam" id="PF00672">
    <property type="entry name" value="HAMP"/>
    <property type="match status" value="1"/>
</dbReference>
<accession>A0ABY3R397</accession>
<feature type="domain" description="T-SNARE coiled-coil homology" evidence="8">
    <location>
        <begin position="593"/>
        <end position="655"/>
    </location>
</feature>
<evidence type="ECO:0000259" key="9">
    <source>
        <dbReference type="PROSITE" id="PS50885"/>
    </source>
</evidence>
<dbReference type="Pfam" id="PF00015">
    <property type="entry name" value="MCPsignal"/>
    <property type="match status" value="1"/>
</dbReference>
<dbReference type="PANTHER" id="PTHR32089:SF112">
    <property type="entry name" value="LYSOZYME-LIKE PROTEIN-RELATED"/>
    <property type="match status" value="1"/>
</dbReference>
<keyword evidence="3 5" id="KW-0807">Transducer</keyword>
<dbReference type="InterPro" id="IPR004089">
    <property type="entry name" value="MCPsignal_dom"/>
</dbReference>
<evidence type="ECO:0000256" key="5">
    <source>
        <dbReference type="PROSITE-ProRule" id="PRU00284"/>
    </source>
</evidence>
<dbReference type="PROSITE" id="PS50192">
    <property type="entry name" value="T_SNARE"/>
    <property type="match status" value="1"/>
</dbReference>
<proteinExistence type="inferred from homology"/>
<reference evidence="10" key="1">
    <citation type="journal article" date="2024" name="Antonie Van Leeuwenhoek">
        <title>Bradyrhizobium ontarionense sp. nov., a novel bacterial symbiont isolated from Aeschynomene indica (Indian jointvetch), harbours photosynthesis, nitrogen fixation and nitrous oxide (N2O) reductase genes.</title>
        <authorList>
            <person name="Bromfield E.S.P."/>
            <person name="Cloutier S."/>
        </authorList>
    </citation>
    <scope>NUCLEOTIDE SEQUENCE</scope>
    <source>
        <strain evidence="10">A19</strain>
    </source>
</reference>
<evidence type="ECO:0000256" key="2">
    <source>
        <dbReference type="ARBA" id="ARBA00022519"/>
    </source>
</evidence>
<feature type="domain" description="Methyl-accepting transducer" evidence="7">
    <location>
        <begin position="434"/>
        <end position="677"/>
    </location>
</feature>
<evidence type="ECO:0000313" key="10">
    <source>
        <dbReference type="EMBL" id="UFZ01517.1"/>
    </source>
</evidence>
<comment type="similarity">
    <text evidence="4">Belongs to the methyl-accepting chemotaxis (MCP) protein family.</text>
</comment>
<dbReference type="Gene3D" id="6.10.340.10">
    <property type="match status" value="1"/>
</dbReference>
<name>A0ABY3R397_9BRAD</name>
<evidence type="ECO:0000256" key="3">
    <source>
        <dbReference type="ARBA" id="ARBA00023224"/>
    </source>
</evidence>
<gene>
    <name evidence="10" type="ORF">LQG66_19515</name>
</gene>
<organism evidence="10 11">
    <name type="scientific">Bradyrhizobium ontarionense</name>
    <dbReference type="NCBI Taxonomy" id="2898149"/>
    <lineage>
        <taxon>Bacteria</taxon>
        <taxon>Pseudomonadati</taxon>
        <taxon>Pseudomonadota</taxon>
        <taxon>Alphaproteobacteria</taxon>
        <taxon>Hyphomicrobiales</taxon>
        <taxon>Nitrobacteraceae</taxon>
        <taxon>Bradyrhizobium</taxon>
    </lineage>
</organism>
<keyword evidence="6" id="KW-1133">Transmembrane helix</keyword>